<feature type="transmembrane region" description="Helical" evidence="6">
    <location>
        <begin position="306"/>
        <end position="328"/>
    </location>
</feature>
<feature type="transmembrane region" description="Helical" evidence="6">
    <location>
        <begin position="134"/>
        <end position="152"/>
    </location>
</feature>
<keyword evidence="9" id="KW-1185">Reference proteome</keyword>
<feature type="transmembrane region" description="Helical" evidence="6">
    <location>
        <begin position="279"/>
        <end position="299"/>
    </location>
</feature>
<dbReference type="Proteomes" id="UP001589834">
    <property type="component" value="Unassembled WGS sequence"/>
</dbReference>
<comment type="caution">
    <text evidence="8">The sequence shown here is derived from an EMBL/GenBank/DDBJ whole genome shotgun (WGS) entry which is preliminary data.</text>
</comment>
<proteinExistence type="predicted"/>
<dbReference type="InterPro" id="IPR006153">
    <property type="entry name" value="Cation/H_exchanger_TM"/>
</dbReference>
<feature type="transmembrane region" description="Helical" evidence="6">
    <location>
        <begin position="374"/>
        <end position="396"/>
    </location>
</feature>
<organism evidence="8 9">
    <name type="scientific">Ottowia pentelensis</name>
    <dbReference type="NCBI Taxonomy" id="511108"/>
    <lineage>
        <taxon>Bacteria</taxon>
        <taxon>Pseudomonadati</taxon>
        <taxon>Pseudomonadota</taxon>
        <taxon>Betaproteobacteria</taxon>
        <taxon>Burkholderiales</taxon>
        <taxon>Comamonadaceae</taxon>
        <taxon>Ottowia</taxon>
    </lineage>
</organism>
<comment type="subcellular location">
    <subcellularLocation>
        <location evidence="1">Membrane</location>
        <topology evidence="1">Multi-pass membrane protein</topology>
    </subcellularLocation>
</comment>
<feature type="region of interest" description="Disordered" evidence="5">
    <location>
        <begin position="400"/>
        <end position="420"/>
    </location>
</feature>
<keyword evidence="4 6" id="KW-0472">Membrane</keyword>
<evidence type="ECO:0000256" key="6">
    <source>
        <dbReference type="SAM" id="Phobius"/>
    </source>
</evidence>
<gene>
    <name evidence="8" type="ORF">ACFFGG_05645</name>
</gene>
<evidence type="ECO:0000313" key="8">
    <source>
        <dbReference type="EMBL" id="MFC0592036.1"/>
    </source>
</evidence>
<feature type="domain" description="Cation/H+ exchanger transmembrane" evidence="7">
    <location>
        <begin position="29"/>
        <end position="395"/>
    </location>
</feature>
<feature type="transmembrane region" description="Helical" evidence="6">
    <location>
        <begin position="102"/>
        <end position="122"/>
    </location>
</feature>
<protein>
    <submittedName>
        <fullName evidence="8">Cation:proton antiporter</fullName>
    </submittedName>
</protein>
<feature type="transmembrane region" description="Helical" evidence="6">
    <location>
        <begin position="164"/>
        <end position="186"/>
    </location>
</feature>
<feature type="transmembrane region" description="Helical" evidence="6">
    <location>
        <begin position="12"/>
        <end position="35"/>
    </location>
</feature>
<name>A0ABV6PQB1_9BURK</name>
<evidence type="ECO:0000256" key="4">
    <source>
        <dbReference type="ARBA" id="ARBA00023136"/>
    </source>
</evidence>
<dbReference type="InterPro" id="IPR038770">
    <property type="entry name" value="Na+/solute_symporter_sf"/>
</dbReference>
<evidence type="ECO:0000313" key="9">
    <source>
        <dbReference type="Proteomes" id="UP001589834"/>
    </source>
</evidence>
<keyword evidence="3 6" id="KW-1133">Transmembrane helix</keyword>
<dbReference type="Gene3D" id="1.20.1530.20">
    <property type="match status" value="1"/>
</dbReference>
<dbReference type="Pfam" id="PF00999">
    <property type="entry name" value="Na_H_Exchanger"/>
    <property type="match status" value="1"/>
</dbReference>
<dbReference type="PANTHER" id="PTHR43021:SF2">
    <property type="entry name" value="CATION_H+ EXCHANGER DOMAIN-CONTAINING PROTEIN"/>
    <property type="match status" value="1"/>
</dbReference>
<evidence type="ECO:0000256" key="5">
    <source>
        <dbReference type="SAM" id="MobiDB-lite"/>
    </source>
</evidence>
<reference evidence="8 9" key="1">
    <citation type="submission" date="2024-09" db="EMBL/GenBank/DDBJ databases">
        <authorList>
            <person name="Sun Q."/>
            <person name="Mori K."/>
        </authorList>
    </citation>
    <scope>NUCLEOTIDE SEQUENCE [LARGE SCALE GENOMIC DNA]</scope>
    <source>
        <strain evidence="8 9">NCAIM B.02336</strain>
    </source>
</reference>
<feature type="transmembrane region" description="Helical" evidence="6">
    <location>
        <begin position="340"/>
        <end position="362"/>
    </location>
</feature>
<feature type="transmembrane region" description="Helical" evidence="6">
    <location>
        <begin position="198"/>
        <end position="222"/>
    </location>
</feature>
<feature type="transmembrane region" description="Helical" evidence="6">
    <location>
        <begin position="71"/>
        <end position="90"/>
    </location>
</feature>
<feature type="transmembrane region" description="Helical" evidence="6">
    <location>
        <begin position="234"/>
        <end position="259"/>
    </location>
</feature>
<dbReference type="PANTHER" id="PTHR43021">
    <property type="entry name" value="NA(+)/H(+) ANTIPORTER-RELATED"/>
    <property type="match status" value="1"/>
</dbReference>
<dbReference type="RefSeq" id="WP_377480856.1">
    <property type="nucleotide sequence ID" value="NZ_JBHLTN010000008.1"/>
</dbReference>
<evidence type="ECO:0000256" key="2">
    <source>
        <dbReference type="ARBA" id="ARBA00022692"/>
    </source>
</evidence>
<evidence type="ECO:0000259" key="7">
    <source>
        <dbReference type="Pfam" id="PF00999"/>
    </source>
</evidence>
<evidence type="ECO:0000256" key="1">
    <source>
        <dbReference type="ARBA" id="ARBA00004141"/>
    </source>
</evidence>
<sequence length="420" mass="42709">MTDPWIAPWNTAAAFAPAFNTFEWAVLVAVAALAGHVVQRLAGLPKVLGYAVVGALAGVAGLAGATWPLRGVGLFLLELGIAVVLFEAGSRLPLRWFRHNPMVLLQSVAESLLTFAAAYGVLRALGLDAPVVRALAIIAVAASPAVLMRVVADLRAGGPVTDRAIALATLNTLYALTLGTAMLRTIDRGEGTLAASLTFSLTVLGISALVGAVLAAVLTGALRLVRPTSQDTAIVILALVAAAVAAATPLGGSAPLAALLAGLALKQVHPRPWVWPRQLGTAASMLSIVMFVLVSAMAVRGDWGAASFGAALALIAVRAGAKVASLLLTGFGTGMAPRQTLWVGAAMVPMSAVALLLTSQFVSASHGVGQQVAAIALPVILITELVGAVMVSVALVRSGEAAPPERRREPPAESGEEEGS</sequence>
<evidence type="ECO:0000256" key="3">
    <source>
        <dbReference type="ARBA" id="ARBA00022989"/>
    </source>
</evidence>
<accession>A0ABV6PQB1</accession>
<feature type="transmembrane region" description="Helical" evidence="6">
    <location>
        <begin position="47"/>
        <end position="65"/>
    </location>
</feature>
<dbReference type="EMBL" id="JBHLTN010000008">
    <property type="protein sequence ID" value="MFC0592036.1"/>
    <property type="molecule type" value="Genomic_DNA"/>
</dbReference>
<keyword evidence="2 6" id="KW-0812">Transmembrane</keyword>